<proteinExistence type="predicted"/>
<dbReference type="InterPro" id="IPR011042">
    <property type="entry name" value="6-blade_b-propeller_TolB-like"/>
</dbReference>
<dbReference type="Proteomes" id="UP000198644">
    <property type="component" value="Unassembled WGS sequence"/>
</dbReference>
<dbReference type="EMBL" id="FOYW01000001">
    <property type="protein sequence ID" value="SFR44640.1"/>
    <property type="molecule type" value="Genomic_DNA"/>
</dbReference>
<protein>
    <submittedName>
        <fullName evidence="1">PEP-CTERM protein-sorting domain-containing protein</fullName>
    </submittedName>
</protein>
<sequence length="309" mass="33232">MIRLLQLAQALLRKCVHCGLKKVNPMWNAKRLSASVFFLALFLAAGVAKALPISDVIFSRDTGTGPTLERVGFDGTTFIGGATLLEELNPGWTSMSYDATAGFMYFTRASGTASRLERVGFDGNGFTGGATVLEELNPEWMSMSYDATAGFMYFTRVSGTTSRLERVGFDGTGFVGGATVLEELNPEWTSMSYDSTAGFLYFTRASGTTSRLERVGFDGTGFTGGATVLEELNPEWTAMSLVYREAPVAVTEPGTISLFAVGLLLSVVARANRKKGSGPGSRQSVGRLRQVRVMQPRSLDNRLSASCGH</sequence>
<evidence type="ECO:0000313" key="2">
    <source>
        <dbReference type="Proteomes" id="UP000198644"/>
    </source>
</evidence>
<dbReference type="AlphaFoldDB" id="A0A1I6GR36"/>
<accession>A0A1I6GR36</accession>
<dbReference type="SUPFAM" id="SSF63825">
    <property type="entry name" value="YWTD domain"/>
    <property type="match status" value="1"/>
</dbReference>
<organism evidence="1 2">
    <name type="scientific">Marinobacter daqiaonensis</name>
    <dbReference type="NCBI Taxonomy" id="650891"/>
    <lineage>
        <taxon>Bacteria</taxon>
        <taxon>Pseudomonadati</taxon>
        <taxon>Pseudomonadota</taxon>
        <taxon>Gammaproteobacteria</taxon>
        <taxon>Pseudomonadales</taxon>
        <taxon>Marinobacteraceae</taxon>
        <taxon>Marinobacter</taxon>
    </lineage>
</organism>
<dbReference type="InterPro" id="IPR000033">
    <property type="entry name" value="LDLR_classB_rpt"/>
</dbReference>
<evidence type="ECO:0000313" key="1">
    <source>
        <dbReference type="EMBL" id="SFR44640.1"/>
    </source>
</evidence>
<dbReference type="SMART" id="SM00135">
    <property type="entry name" value="LY"/>
    <property type="match status" value="3"/>
</dbReference>
<keyword evidence="2" id="KW-1185">Reference proteome</keyword>
<reference evidence="1 2" key="1">
    <citation type="submission" date="2016-10" db="EMBL/GenBank/DDBJ databases">
        <authorList>
            <person name="de Groot N.N."/>
        </authorList>
    </citation>
    <scope>NUCLEOTIDE SEQUENCE [LARGE SCALE GENOMIC DNA]</scope>
    <source>
        <strain evidence="1 2">CGMCC 1.9167</strain>
    </source>
</reference>
<name>A0A1I6GR36_9GAMM</name>
<gene>
    <name evidence="1" type="ORF">SAMN05216203_0392</name>
</gene>
<dbReference type="Gene3D" id="2.120.10.30">
    <property type="entry name" value="TolB, C-terminal domain"/>
    <property type="match status" value="1"/>
</dbReference>